<dbReference type="eggNOG" id="COG0668">
    <property type="taxonomic scope" value="Bacteria"/>
</dbReference>
<dbReference type="EMBL" id="AJLS01000097">
    <property type="protein sequence ID" value="EKN66927.1"/>
    <property type="molecule type" value="Genomic_DNA"/>
</dbReference>
<evidence type="ECO:0000313" key="13">
    <source>
        <dbReference type="Proteomes" id="UP000006316"/>
    </source>
</evidence>
<evidence type="ECO:0000259" key="11">
    <source>
        <dbReference type="Pfam" id="PF00924"/>
    </source>
</evidence>
<dbReference type="RefSeq" id="WP_007085719.1">
    <property type="nucleotide sequence ID" value="NZ_AJLS01000097.1"/>
</dbReference>
<feature type="transmembrane region" description="Helical" evidence="10">
    <location>
        <begin position="140"/>
        <end position="158"/>
    </location>
</feature>
<dbReference type="GO" id="GO:0008381">
    <property type="term" value="F:mechanosensitive monoatomic ion channel activity"/>
    <property type="evidence" value="ECO:0007669"/>
    <property type="project" value="InterPro"/>
</dbReference>
<keyword evidence="6" id="KW-0346">Stress response</keyword>
<protein>
    <recommendedName>
        <fullName evidence="8">Mechanosensing system component YbdG</fullName>
    </recommendedName>
    <alternativeName>
        <fullName evidence="9">Mechanosensitive channel homolog YbdG</fullName>
    </alternativeName>
</protein>
<evidence type="ECO:0000256" key="7">
    <source>
        <dbReference type="ARBA" id="ARBA00023136"/>
    </source>
</evidence>
<organism evidence="12 13">
    <name type="scientific">Neobacillus bataviensis LMG 21833</name>
    <dbReference type="NCBI Taxonomy" id="1117379"/>
    <lineage>
        <taxon>Bacteria</taxon>
        <taxon>Bacillati</taxon>
        <taxon>Bacillota</taxon>
        <taxon>Bacilli</taxon>
        <taxon>Bacillales</taxon>
        <taxon>Bacillaceae</taxon>
        <taxon>Neobacillus</taxon>
    </lineage>
</organism>
<keyword evidence="7 10" id="KW-0472">Membrane</keyword>
<dbReference type="SUPFAM" id="SSF50182">
    <property type="entry name" value="Sm-like ribonucleoproteins"/>
    <property type="match status" value="1"/>
</dbReference>
<dbReference type="Gene3D" id="2.30.30.60">
    <property type="match status" value="1"/>
</dbReference>
<evidence type="ECO:0000256" key="3">
    <source>
        <dbReference type="ARBA" id="ARBA00022519"/>
    </source>
</evidence>
<feature type="transmembrane region" description="Helical" evidence="10">
    <location>
        <begin position="20"/>
        <end position="40"/>
    </location>
</feature>
<dbReference type="PANTHER" id="PTHR30414:SF0">
    <property type="entry name" value="MINICONDUCTANCE MECHANOSENSITIVE CHANNEL YBDG"/>
    <property type="match status" value="1"/>
</dbReference>
<dbReference type="InterPro" id="IPR010920">
    <property type="entry name" value="LSM_dom_sf"/>
</dbReference>
<evidence type="ECO:0000256" key="8">
    <source>
        <dbReference type="ARBA" id="ARBA00093630"/>
    </source>
</evidence>
<dbReference type="GO" id="GO:0005886">
    <property type="term" value="C:plasma membrane"/>
    <property type="evidence" value="ECO:0007669"/>
    <property type="project" value="UniProtKB-SubCell"/>
</dbReference>
<sequence length="420" mass="47681">MNYISNLLLEFEIDPTIAGYLSIIIMILLISIICVVAHFITRKVVIRVITHIVKNNKFTWDKILLERRVFHKLSHFVPAIIIYSFSSTFPNYQNLIEKSAIAYIIIVGLLVMDNLLNAINDIYQTYEISRIKPIKGYIQVIKIIVITLGVILVIANLIGKSPLVFLSGIGALSAVLMLVFKDSLLGLVAGIQLASNDMVRVGDWIEMPKYGADGDIIDISLNTVKVQNWDKTITMVPSYAMISDSFINWRGMQTSGGRRIKRSLFIDTTSISFCTEEMIRKFNTIDFLSDYMNDREREIEEYNTKNDINRSNPVNGRALTNIGVFRAYINNYIQHHPGINQEMTLLVRQLAPTEHGLPLEIYAFSNDIGWAVYESVQADIFDHLFAVAQEFGLRLFQNPSGHDLKSMVDESRGEVMKSRA</sequence>
<keyword evidence="5 10" id="KW-1133">Transmembrane helix</keyword>
<evidence type="ECO:0000256" key="10">
    <source>
        <dbReference type="SAM" id="Phobius"/>
    </source>
</evidence>
<comment type="subcellular location">
    <subcellularLocation>
        <location evidence="1">Cell inner membrane</location>
        <topology evidence="1">Multi-pass membrane protein</topology>
    </subcellularLocation>
</comment>
<evidence type="ECO:0000256" key="2">
    <source>
        <dbReference type="ARBA" id="ARBA00022475"/>
    </source>
</evidence>
<dbReference type="InterPro" id="IPR023408">
    <property type="entry name" value="MscS_beta-dom_sf"/>
</dbReference>
<dbReference type="Pfam" id="PF00924">
    <property type="entry name" value="MS_channel_2nd"/>
    <property type="match status" value="1"/>
</dbReference>
<dbReference type="GO" id="GO:0071470">
    <property type="term" value="P:cellular response to osmotic stress"/>
    <property type="evidence" value="ECO:0007669"/>
    <property type="project" value="InterPro"/>
</dbReference>
<reference evidence="12 13" key="1">
    <citation type="journal article" date="2012" name="Front. Microbiol.">
        <title>Redundancy and modularity in membrane-associated dissimilatory nitrate reduction in Bacillus.</title>
        <authorList>
            <person name="Heylen K."/>
            <person name="Keltjens J."/>
        </authorList>
    </citation>
    <scope>NUCLEOTIDE SEQUENCE [LARGE SCALE GENOMIC DNA]</scope>
    <source>
        <strain evidence="13">LMG 21833T</strain>
    </source>
</reference>
<feature type="transmembrane region" description="Helical" evidence="10">
    <location>
        <begin position="69"/>
        <end position="89"/>
    </location>
</feature>
<keyword evidence="2" id="KW-1003">Cell membrane</keyword>
<dbReference type="OrthoDB" id="9775207at2"/>
<accession>K6D347</accession>
<dbReference type="PATRIC" id="fig|1117379.3.peg.2809"/>
<proteinExistence type="predicted"/>
<keyword evidence="3" id="KW-0997">Cell inner membrane</keyword>
<dbReference type="AlphaFoldDB" id="K6D347"/>
<gene>
    <name evidence="12" type="ORF">BABA_13602</name>
</gene>
<dbReference type="InterPro" id="IPR030192">
    <property type="entry name" value="YbdG"/>
</dbReference>
<evidence type="ECO:0000256" key="9">
    <source>
        <dbReference type="ARBA" id="ARBA00093659"/>
    </source>
</evidence>
<keyword evidence="4 10" id="KW-0812">Transmembrane</keyword>
<evidence type="ECO:0000256" key="4">
    <source>
        <dbReference type="ARBA" id="ARBA00022692"/>
    </source>
</evidence>
<evidence type="ECO:0000256" key="1">
    <source>
        <dbReference type="ARBA" id="ARBA00004429"/>
    </source>
</evidence>
<name>K6D347_9BACI</name>
<dbReference type="PANTHER" id="PTHR30414">
    <property type="entry name" value="MINICONDUCTANCE MECHANOSENSITIVE CHANNEL YBDG"/>
    <property type="match status" value="1"/>
</dbReference>
<dbReference type="InterPro" id="IPR006685">
    <property type="entry name" value="MscS_channel_2nd"/>
</dbReference>
<keyword evidence="13" id="KW-1185">Reference proteome</keyword>
<comment type="caution">
    <text evidence="12">The sequence shown here is derived from an EMBL/GenBank/DDBJ whole genome shotgun (WGS) entry which is preliminary data.</text>
</comment>
<feature type="transmembrane region" description="Helical" evidence="10">
    <location>
        <begin position="101"/>
        <end position="119"/>
    </location>
</feature>
<evidence type="ECO:0000256" key="6">
    <source>
        <dbReference type="ARBA" id="ARBA00023016"/>
    </source>
</evidence>
<feature type="domain" description="Mechanosensitive ion channel MscS" evidence="11">
    <location>
        <begin position="182"/>
        <end position="250"/>
    </location>
</feature>
<feature type="transmembrane region" description="Helical" evidence="10">
    <location>
        <begin position="164"/>
        <end position="180"/>
    </location>
</feature>
<dbReference type="FunFam" id="2.30.30.60:FF:000002">
    <property type="entry name" value="Mechanosensitive ion channel family protein"/>
    <property type="match status" value="1"/>
</dbReference>
<dbReference type="Proteomes" id="UP000006316">
    <property type="component" value="Unassembled WGS sequence"/>
</dbReference>
<evidence type="ECO:0000256" key="5">
    <source>
        <dbReference type="ARBA" id="ARBA00022989"/>
    </source>
</evidence>
<evidence type="ECO:0000313" key="12">
    <source>
        <dbReference type="EMBL" id="EKN66927.1"/>
    </source>
</evidence>